<keyword evidence="2" id="KW-0472">Membrane</keyword>
<feature type="transmembrane region" description="Helical" evidence="2">
    <location>
        <begin position="6"/>
        <end position="27"/>
    </location>
</feature>
<comment type="caution">
    <text evidence="3">The sequence shown here is derived from an EMBL/GenBank/DDBJ whole genome shotgun (WGS) entry which is preliminary data.</text>
</comment>
<gene>
    <name evidence="3" type="ORF">NDN08_007127</name>
</gene>
<feature type="compositionally biased region" description="Acidic residues" evidence="1">
    <location>
        <begin position="174"/>
        <end position="184"/>
    </location>
</feature>
<dbReference type="AlphaFoldDB" id="A0AAV8UFM2"/>
<evidence type="ECO:0000313" key="4">
    <source>
        <dbReference type="Proteomes" id="UP001157974"/>
    </source>
</evidence>
<feature type="transmembrane region" description="Helical" evidence="2">
    <location>
        <begin position="135"/>
        <end position="157"/>
    </location>
</feature>
<dbReference type="Proteomes" id="UP001157974">
    <property type="component" value="Unassembled WGS sequence"/>
</dbReference>
<evidence type="ECO:0000313" key="3">
    <source>
        <dbReference type="EMBL" id="KAJ8901278.1"/>
    </source>
</evidence>
<keyword evidence="4" id="KW-1185">Reference proteome</keyword>
<feature type="transmembrane region" description="Helical" evidence="2">
    <location>
        <begin position="69"/>
        <end position="85"/>
    </location>
</feature>
<evidence type="ECO:0000256" key="2">
    <source>
        <dbReference type="SAM" id="Phobius"/>
    </source>
</evidence>
<feature type="transmembrane region" description="Helical" evidence="2">
    <location>
        <begin position="34"/>
        <end position="57"/>
    </location>
</feature>
<reference evidence="3 4" key="1">
    <citation type="journal article" date="2023" name="Nat. Commun.">
        <title>Origin of minicircular mitochondrial genomes in red algae.</title>
        <authorList>
            <person name="Lee Y."/>
            <person name="Cho C.H."/>
            <person name="Lee Y.M."/>
            <person name="Park S.I."/>
            <person name="Yang J.H."/>
            <person name="West J.A."/>
            <person name="Bhattacharya D."/>
            <person name="Yoon H.S."/>
        </authorList>
    </citation>
    <scope>NUCLEOTIDE SEQUENCE [LARGE SCALE GENOMIC DNA]</scope>
    <source>
        <strain evidence="3 4">CCMP1338</strain>
        <tissue evidence="3">Whole cell</tissue>
    </source>
</reference>
<proteinExistence type="predicted"/>
<keyword evidence="2" id="KW-1133">Transmembrane helix</keyword>
<sequence>MLLEYFSYHQYILIVFTIPMVTAVHAMRENRAELYASASVLIHVGGATAILCNIAFWTDPNRKRDFDNFIVHGANMVIITIEILLNRLHPRTSYASFGILSLLLYVLIILFPMYATRSRWIYSQIDPKYSSWVAIVVFYLCVPLGFLLSHLIVVFGMRQRLKLIERNPTSATTDPEEELGEVSEYEAAPDSTGRSPMEPNSIPTAHAIFGLACALFYCICNLFLH</sequence>
<feature type="region of interest" description="Disordered" evidence="1">
    <location>
        <begin position="169"/>
        <end position="196"/>
    </location>
</feature>
<dbReference type="EMBL" id="JAMWBK010000011">
    <property type="protein sequence ID" value="KAJ8901278.1"/>
    <property type="molecule type" value="Genomic_DNA"/>
</dbReference>
<accession>A0AAV8UFM2</accession>
<keyword evidence="2" id="KW-0812">Transmembrane</keyword>
<feature type="transmembrane region" description="Helical" evidence="2">
    <location>
        <begin position="97"/>
        <end position="115"/>
    </location>
</feature>
<organism evidence="3 4">
    <name type="scientific">Rhodosorus marinus</name>
    <dbReference type="NCBI Taxonomy" id="101924"/>
    <lineage>
        <taxon>Eukaryota</taxon>
        <taxon>Rhodophyta</taxon>
        <taxon>Stylonematophyceae</taxon>
        <taxon>Stylonematales</taxon>
        <taxon>Stylonemataceae</taxon>
        <taxon>Rhodosorus</taxon>
    </lineage>
</organism>
<evidence type="ECO:0008006" key="5">
    <source>
        <dbReference type="Google" id="ProtNLM"/>
    </source>
</evidence>
<feature type="transmembrane region" description="Helical" evidence="2">
    <location>
        <begin position="204"/>
        <end position="224"/>
    </location>
</feature>
<protein>
    <recommendedName>
        <fullName evidence="5">Transmembrane protein 107</fullName>
    </recommendedName>
</protein>
<evidence type="ECO:0000256" key="1">
    <source>
        <dbReference type="SAM" id="MobiDB-lite"/>
    </source>
</evidence>
<name>A0AAV8UFM2_9RHOD</name>